<name>A0A8K0HVX0_COCNU</name>
<keyword evidence="4" id="KW-0418">Kinase</keyword>
<dbReference type="SUPFAM" id="SSF56112">
    <property type="entry name" value="Protein kinase-like (PK-like)"/>
    <property type="match status" value="1"/>
</dbReference>
<protein>
    <submittedName>
        <fullName evidence="4">Putative wall-associated receptor kinase 4-like</fullName>
    </submittedName>
</protein>
<keyword evidence="4" id="KW-0808">Transferase</keyword>
<dbReference type="GO" id="GO:0016020">
    <property type="term" value="C:membrane"/>
    <property type="evidence" value="ECO:0007669"/>
    <property type="project" value="UniProtKB-SubCell"/>
</dbReference>
<dbReference type="InterPro" id="IPR011009">
    <property type="entry name" value="Kinase-like_dom_sf"/>
</dbReference>
<dbReference type="GO" id="GO:0004672">
    <property type="term" value="F:protein kinase activity"/>
    <property type="evidence" value="ECO:0007669"/>
    <property type="project" value="InterPro"/>
</dbReference>
<comment type="subcellular location">
    <subcellularLocation>
        <location evidence="1">Membrane</location>
        <topology evidence="1">Single-pass membrane protein</topology>
    </subcellularLocation>
</comment>
<reference evidence="4" key="2">
    <citation type="submission" date="2019-07" db="EMBL/GenBank/DDBJ databases">
        <authorList>
            <person name="Yang Y."/>
            <person name="Bocs S."/>
            <person name="Baudouin L."/>
        </authorList>
    </citation>
    <scope>NUCLEOTIDE SEQUENCE</scope>
    <source>
        <tissue evidence="4">Spear leaf of Hainan Tall coconut</tissue>
    </source>
</reference>
<accession>A0A8K0HVX0</accession>
<dbReference type="PROSITE" id="PS00108">
    <property type="entry name" value="PROTEIN_KINASE_ST"/>
    <property type="match status" value="1"/>
</dbReference>
<dbReference type="AlphaFoldDB" id="A0A8K0HVX0"/>
<reference evidence="4" key="1">
    <citation type="journal article" date="2017" name="Gigascience">
        <title>The genome draft of coconut (Cocos nucifera).</title>
        <authorList>
            <person name="Xiao Y."/>
            <person name="Xu P."/>
            <person name="Fan H."/>
            <person name="Baudouin L."/>
            <person name="Xia W."/>
            <person name="Bocs S."/>
            <person name="Xu J."/>
            <person name="Li Q."/>
            <person name="Guo A."/>
            <person name="Zhou L."/>
            <person name="Li J."/>
            <person name="Wu Y."/>
            <person name="Ma Z."/>
            <person name="Armero A."/>
            <person name="Issali A.E."/>
            <person name="Liu N."/>
            <person name="Peng M."/>
            <person name="Yang Y."/>
        </authorList>
    </citation>
    <scope>NUCLEOTIDE SEQUENCE</scope>
    <source>
        <tissue evidence="4">Spear leaf of Hainan Tall coconut</tissue>
    </source>
</reference>
<evidence type="ECO:0000313" key="4">
    <source>
        <dbReference type="EMBL" id="KAG1327547.1"/>
    </source>
</evidence>
<dbReference type="Gene3D" id="1.10.510.10">
    <property type="entry name" value="Transferase(Phosphotransferase) domain 1"/>
    <property type="match status" value="2"/>
</dbReference>
<dbReference type="Pfam" id="PF00069">
    <property type="entry name" value="Pkinase"/>
    <property type="match status" value="1"/>
</dbReference>
<dbReference type="PANTHER" id="PTHR33491">
    <property type="entry name" value="OSJNBA0016N04.9 PROTEIN"/>
    <property type="match status" value="1"/>
</dbReference>
<evidence type="ECO:0000256" key="1">
    <source>
        <dbReference type="ARBA" id="ARBA00004167"/>
    </source>
</evidence>
<evidence type="ECO:0000259" key="3">
    <source>
        <dbReference type="SMART" id="SM00220"/>
    </source>
</evidence>
<sequence length="449" mass="49823">MLLVAAPSSEQLALPGCPDKCGNIAVPYPFGIGPGCFRGGFDIICDGGSPRALIPDLALEVEITDISLAPAEVRASIPMSYECYNETSMVPEQTPKVDLTPRPAYVFSSTRNKFTALGCFTLAHLAASTEEDDYQYGGACVSYCWNEESITNDSCSNMGCCQTSIPEQLNYIDIYFRNYDYSKTWNISPCSYAFLVAQDSYKFSRSDLSYDFAVKHHNHTPVVLDWAIRNQSCQVAKADPTTYACRSKNSGCNDADNGPGYTCSCLPGYDGNPYLDKGCQGCCLEVEVPMLVYEFVSNEALAYLHSWASPPIVHGDVKSANILLDEKFTAKVSDFGASKLVPNDQTHFGVILLELLTGKEAIYSEGSQEKRSLVSSFERAMNEDRLLQFVDDQVKDEGGPELLQHIAELAMQCLNRRGRDRPTMKEVAEELEKLRKFRQHSREQNDPEE</sequence>
<dbReference type="OrthoDB" id="4062651at2759"/>
<dbReference type="GO" id="GO:0030247">
    <property type="term" value="F:polysaccharide binding"/>
    <property type="evidence" value="ECO:0007669"/>
    <property type="project" value="InterPro"/>
</dbReference>
<keyword evidence="2" id="KW-0732">Signal</keyword>
<keyword evidence="4" id="KW-0675">Receptor</keyword>
<feature type="domain" description="Protein kinase" evidence="3">
    <location>
        <begin position="201"/>
        <end position="438"/>
    </location>
</feature>
<proteinExistence type="predicted"/>
<organism evidence="4 5">
    <name type="scientific">Cocos nucifera</name>
    <name type="common">Coconut palm</name>
    <dbReference type="NCBI Taxonomy" id="13894"/>
    <lineage>
        <taxon>Eukaryota</taxon>
        <taxon>Viridiplantae</taxon>
        <taxon>Streptophyta</taxon>
        <taxon>Embryophyta</taxon>
        <taxon>Tracheophyta</taxon>
        <taxon>Spermatophyta</taxon>
        <taxon>Magnoliopsida</taxon>
        <taxon>Liliopsida</taxon>
        <taxon>Arecaceae</taxon>
        <taxon>Arecoideae</taxon>
        <taxon>Cocoseae</taxon>
        <taxon>Attaleinae</taxon>
        <taxon>Cocos</taxon>
    </lineage>
</organism>
<dbReference type="InterPro" id="IPR025287">
    <property type="entry name" value="WAK_GUB"/>
</dbReference>
<dbReference type="Pfam" id="PF13947">
    <property type="entry name" value="GUB_WAK_bind"/>
    <property type="match status" value="1"/>
</dbReference>
<evidence type="ECO:0000256" key="2">
    <source>
        <dbReference type="ARBA" id="ARBA00022729"/>
    </source>
</evidence>
<dbReference type="GO" id="GO:0005524">
    <property type="term" value="F:ATP binding"/>
    <property type="evidence" value="ECO:0007669"/>
    <property type="project" value="InterPro"/>
</dbReference>
<dbReference type="SMART" id="SM00220">
    <property type="entry name" value="S_TKc"/>
    <property type="match status" value="1"/>
</dbReference>
<dbReference type="InterPro" id="IPR000719">
    <property type="entry name" value="Prot_kinase_dom"/>
</dbReference>
<comment type="caution">
    <text evidence="4">The sequence shown here is derived from an EMBL/GenBank/DDBJ whole genome shotgun (WGS) entry which is preliminary data.</text>
</comment>
<keyword evidence="5" id="KW-1185">Reference proteome</keyword>
<dbReference type="EMBL" id="CM017872">
    <property type="protein sequence ID" value="KAG1327547.1"/>
    <property type="molecule type" value="Genomic_DNA"/>
</dbReference>
<gene>
    <name evidence="4" type="ORF">COCNU_01G014810</name>
</gene>
<evidence type="ECO:0000313" key="5">
    <source>
        <dbReference type="Proteomes" id="UP000797356"/>
    </source>
</evidence>
<dbReference type="InterPro" id="IPR008271">
    <property type="entry name" value="Ser/Thr_kinase_AS"/>
</dbReference>
<dbReference type="Proteomes" id="UP000797356">
    <property type="component" value="Chromosome 1"/>
</dbReference>